<dbReference type="HOGENOM" id="CLU_173141_0_0_10"/>
<dbReference type="STRING" id="391587.KAOT1_07678"/>
<comment type="caution">
    <text evidence="1">The sequence shown here is derived from an EMBL/GenBank/DDBJ whole genome shotgun (WGS) entry which is preliminary data.</text>
</comment>
<evidence type="ECO:0000313" key="1">
    <source>
        <dbReference type="EMBL" id="EDP96031.1"/>
    </source>
</evidence>
<dbReference type="OrthoDB" id="1449138at2"/>
<dbReference type="AlphaFoldDB" id="A9DXQ0"/>
<protein>
    <submittedName>
        <fullName evidence="1">Uncharacterized protein</fullName>
    </submittedName>
</protein>
<organism evidence="1 2">
    <name type="scientific">Kordia algicida OT-1</name>
    <dbReference type="NCBI Taxonomy" id="391587"/>
    <lineage>
        <taxon>Bacteria</taxon>
        <taxon>Pseudomonadati</taxon>
        <taxon>Bacteroidota</taxon>
        <taxon>Flavobacteriia</taxon>
        <taxon>Flavobacteriales</taxon>
        <taxon>Flavobacteriaceae</taxon>
        <taxon>Kordia</taxon>
    </lineage>
</organism>
<dbReference type="Proteomes" id="UP000002945">
    <property type="component" value="Unassembled WGS sequence"/>
</dbReference>
<evidence type="ECO:0000313" key="2">
    <source>
        <dbReference type="Proteomes" id="UP000002945"/>
    </source>
</evidence>
<gene>
    <name evidence="1" type="ORF">KAOT1_07678</name>
</gene>
<dbReference type="EMBL" id="ABIB01000005">
    <property type="protein sequence ID" value="EDP96031.1"/>
    <property type="molecule type" value="Genomic_DNA"/>
</dbReference>
<accession>A9DXQ0</accession>
<keyword evidence="2" id="KW-1185">Reference proteome</keyword>
<proteinExistence type="predicted"/>
<dbReference type="eggNOG" id="ENOG5033BKM">
    <property type="taxonomic scope" value="Bacteria"/>
</dbReference>
<sequence>MKIVINIKEIIITSVLFITLILPSCIQFSHQLLEEHEHVVCNEQSEHVHEAIVHCDLCDFNYSNFLFVFTSYPELQVSPIISKTTLGSTTPLCYSLPLTNKQLRAPPVYS</sequence>
<name>A9DXQ0_9FLAO</name>
<reference evidence="1 2" key="1">
    <citation type="journal article" date="2011" name="J. Bacteriol.">
        <title>Genome sequence of the algicidal bacterium Kordia algicida OT-1.</title>
        <authorList>
            <person name="Lee H.S."/>
            <person name="Kang S.G."/>
            <person name="Kwon K.K."/>
            <person name="Lee J.H."/>
            <person name="Kim S.J."/>
        </authorList>
    </citation>
    <scope>NUCLEOTIDE SEQUENCE [LARGE SCALE GENOMIC DNA]</scope>
    <source>
        <strain evidence="1 2">OT-1</strain>
    </source>
</reference>
<dbReference type="RefSeq" id="WP_007094101.1">
    <property type="nucleotide sequence ID" value="NZ_CP142125.1"/>
</dbReference>